<evidence type="ECO:0000313" key="3">
    <source>
        <dbReference type="Proteomes" id="UP000006281"/>
    </source>
</evidence>
<name>K0K5H7_SACES</name>
<protein>
    <recommendedName>
        <fullName evidence="1">Schlafen group 3-like DNA/RNA helicase domain-containing protein</fullName>
    </recommendedName>
</protein>
<dbReference type="eggNOG" id="COG3410">
    <property type="taxonomic scope" value="Bacteria"/>
</dbReference>
<dbReference type="AlphaFoldDB" id="K0K5H7"/>
<dbReference type="InterPro" id="IPR027417">
    <property type="entry name" value="P-loop_NTPase"/>
</dbReference>
<organism evidence="2 3">
    <name type="scientific">Saccharothrix espanaensis (strain ATCC 51144 / DSM 44229 / JCM 9112 / NBRC 15066 / NRRL 15764)</name>
    <dbReference type="NCBI Taxonomy" id="1179773"/>
    <lineage>
        <taxon>Bacteria</taxon>
        <taxon>Bacillati</taxon>
        <taxon>Actinomycetota</taxon>
        <taxon>Actinomycetes</taxon>
        <taxon>Pseudonocardiales</taxon>
        <taxon>Pseudonocardiaceae</taxon>
        <taxon>Saccharothrix</taxon>
    </lineage>
</organism>
<dbReference type="PATRIC" id="fig|1179773.3.peg.6337"/>
<sequence>MIDPIVGIDLSGRARLVQGSARDLLRDYTEGKLIRALAAHVGVRNQPDEVHGQFGAWQRSVPVLLELLGDCGLADLQVILEYQLPYSPKRVDAVLCGVHPDTGSPSYVLVELKQWTNAEVVGHGLVRYNGQKGQPVLHPAEQVRQYCRHLLGFVPMLARTPSCVKGLAYLHNAHRSADWPLDRYDHDDYSQLYTADQLGDLATDLTSLLAVADDAAERLTRARRTPAHSLLTAAAGSVSARTDFVLLDQQQVAFKAVQGAVAEAVGNHRAWKKVILVRGGPGTGKSAIALNLYSAMAGSRIKVIHATGSKALTETLRQAVFGQDGRRGEDVFKYFNNFGGARVDELDVVICDEAHRLRGQSPNVPDHRRYQIRGQIHQIIDAAKVPVFLLDDHQVVRPREIGSPTDVLEVARAMGCQVVEVDLDGQFRCGGSPLFDQWVLRLLGLTGQAPVPWSELVADTDDEYVVESVAAPHGLEAWLRARIRDTGASARIAAGFCWKWSDPVDHNGRLSLVQDVKIGGWHRPWNARQGVDVPGVPSASYWASDPRGFDQIGCIYTAQGFEYEWAGVILGPDLVIRDGRWVAQPDRTEDTALKGVPAPVFDRLVRNTYKVLLTRGMQGVCVYSVDPETNEFLRKHTV</sequence>
<keyword evidence="3" id="KW-1185">Reference proteome</keyword>
<dbReference type="eggNOG" id="COG0507">
    <property type="taxonomic scope" value="Bacteria"/>
</dbReference>
<dbReference type="EMBL" id="HE804045">
    <property type="protein sequence ID" value="CCH33536.1"/>
    <property type="molecule type" value="Genomic_DNA"/>
</dbReference>
<dbReference type="InterPro" id="IPR018647">
    <property type="entry name" value="SLFN_3-like_DNA/RNA_helicase"/>
</dbReference>
<dbReference type="CDD" id="cd00009">
    <property type="entry name" value="AAA"/>
    <property type="match status" value="1"/>
</dbReference>
<accession>K0K5H7</accession>
<evidence type="ECO:0000259" key="1">
    <source>
        <dbReference type="Pfam" id="PF09848"/>
    </source>
</evidence>
<evidence type="ECO:0000313" key="2">
    <source>
        <dbReference type="EMBL" id="CCH33536.1"/>
    </source>
</evidence>
<dbReference type="STRING" id="1179773.BN6_62890"/>
<dbReference type="Gene3D" id="3.40.50.300">
    <property type="entry name" value="P-loop containing nucleotide triphosphate hydrolases"/>
    <property type="match status" value="1"/>
</dbReference>
<dbReference type="SUPFAM" id="SSF52540">
    <property type="entry name" value="P-loop containing nucleoside triphosphate hydrolases"/>
    <property type="match status" value="1"/>
</dbReference>
<dbReference type="KEGG" id="sesp:BN6_62890"/>
<dbReference type="HOGENOM" id="CLU_019642_0_0_11"/>
<dbReference type="OrthoDB" id="3193269at2"/>
<dbReference type="Pfam" id="PF09848">
    <property type="entry name" value="SLFN-g3_helicase"/>
    <property type="match status" value="1"/>
</dbReference>
<reference evidence="2 3" key="1">
    <citation type="journal article" date="2012" name="BMC Genomics">
        <title>Complete genome sequence of Saccharothrix espanaensis DSM 44229T and comparison to the other completely sequenced Pseudonocardiaceae.</title>
        <authorList>
            <person name="Strobel T."/>
            <person name="Al-Dilaimi A."/>
            <person name="Blom J."/>
            <person name="Gessner A."/>
            <person name="Kalinowski J."/>
            <person name="Luzhetska M."/>
            <person name="Puhler A."/>
            <person name="Szczepanowski R."/>
            <person name="Bechthold A."/>
            <person name="Ruckert C."/>
        </authorList>
    </citation>
    <scope>NUCLEOTIDE SEQUENCE [LARGE SCALE GENOMIC DNA]</scope>
    <source>
        <strain evidence="3">ATCC 51144 / DSM 44229 / JCM 9112 / NBRC 15066 / NRRL 15764</strain>
    </source>
</reference>
<dbReference type="BioCyc" id="SESP1179773:BN6_RS30290-MONOMER"/>
<feature type="domain" description="Schlafen group 3-like DNA/RNA helicase" evidence="1">
    <location>
        <begin position="272"/>
        <end position="626"/>
    </location>
</feature>
<dbReference type="Proteomes" id="UP000006281">
    <property type="component" value="Chromosome"/>
</dbReference>
<gene>
    <name evidence="2" type="ordered locus">BN6_62890</name>
</gene>
<proteinExistence type="predicted"/>